<dbReference type="Pfam" id="PF00501">
    <property type="entry name" value="AMP-binding"/>
    <property type="match status" value="1"/>
</dbReference>
<dbReference type="STRING" id="1888892.BFL28_13910"/>
<dbReference type="PANTHER" id="PTHR43201:SF5">
    <property type="entry name" value="MEDIUM-CHAIN ACYL-COA LIGASE ACSF2, MITOCHONDRIAL"/>
    <property type="match status" value="1"/>
</dbReference>
<evidence type="ECO:0000256" key="2">
    <source>
        <dbReference type="ARBA" id="ARBA00022598"/>
    </source>
</evidence>
<evidence type="ECO:0000259" key="3">
    <source>
        <dbReference type="Pfam" id="PF00501"/>
    </source>
</evidence>
<evidence type="ECO:0000256" key="1">
    <source>
        <dbReference type="ARBA" id="ARBA00006432"/>
    </source>
</evidence>
<dbReference type="InterPro" id="IPR000873">
    <property type="entry name" value="AMP-dep_synth/lig_dom"/>
</dbReference>
<organism evidence="5 6">
    <name type="scientific">Sphingomonas turrisvirgatae</name>
    <dbReference type="NCBI Taxonomy" id="1888892"/>
    <lineage>
        <taxon>Bacteria</taxon>
        <taxon>Pseudomonadati</taxon>
        <taxon>Pseudomonadota</taxon>
        <taxon>Alphaproteobacteria</taxon>
        <taxon>Sphingomonadales</taxon>
        <taxon>Sphingomonadaceae</taxon>
        <taxon>Sphingomonas</taxon>
    </lineage>
</organism>
<reference evidence="5 6" key="1">
    <citation type="submission" date="2016-08" db="EMBL/GenBank/DDBJ databases">
        <title>Draft genome of the agarase producing Sphingomonas sp. MCT13.</title>
        <authorList>
            <person name="D'Andrea M.M."/>
            <person name="Rossolini G.M."/>
            <person name="Thaller M.C."/>
        </authorList>
    </citation>
    <scope>NUCLEOTIDE SEQUENCE [LARGE SCALE GENOMIC DNA]</scope>
    <source>
        <strain evidence="5 6">MCT13</strain>
    </source>
</reference>
<dbReference type="GO" id="GO:0031956">
    <property type="term" value="F:medium-chain fatty acid-CoA ligase activity"/>
    <property type="evidence" value="ECO:0007669"/>
    <property type="project" value="TreeGrafter"/>
</dbReference>
<protein>
    <recommendedName>
        <fullName evidence="7">Acyl-CoA synthetase</fullName>
    </recommendedName>
</protein>
<dbReference type="GO" id="GO:0006631">
    <property type="term" value="P:fatty acid metabolic process"/>
    <property type="evidence" value="ECO:0007669"/>
    <property type="project" value="TreeGrafter"/>
</dbReference>
<dbReference type="PANTHER" id="PTHR43201">
    <property type="entry name" value="ACYL-COA SYNTHETASE"/>
    <property type="match status" value="1"/>
</dbReference>
<keyword evidence="6" id="KW-1185">Reference proteome</keyword>
<evidence type="ECO:0000313" key="6">
    <source>
        <dbReference type="Proteomes" id="UP000094487"/>
    </source>
</evidence>
<dbReference type="Gene3D" id="3.40.50.12780">
    <property type="entry name" value="N-terminal domain of ligase-like"/>
    <property type="match status" value="1"/>
</dbReference>
<comment type="similarity">
    <text evidence="1">Belongs to the ATP-dependent AMP-binding enzyme family.</text>
</comment>
<accession>A0A1E3LXE8</accession>
<evidence type="ECO:0000313" key="5">
    <source>
        <dbReference type="EMBL" id="ODP38467.1"/>
    </source>
</evidence>
<evidence type="ECO:0000259" key="4">
    <source>
        <dbReference type="Pfam" id="PF13193"/>
    </source>
</evidence>
<feature type="domain" description="AMP-dependent synthetase/ligase" evidence="3">
    <location>
        <begin position="4"/>
        <end position="330"/>
    </location>
</feature>
<dbReference type="InterPro" id="IPR042099">
    <property type="entry name" value="ANL_N_sf"/>
</dbReference>
<proteinExistence type="inferred from homology"/>
<comment type="caution">
    <text evidence="5">The sequence shown here is derived from an EMBL/GenBank/DDBJ whole genome shotgun (WGS) entry which is preliminary data.</text>
</comment>
<name>A0A1E3LXE8_9SPHN</name>
<dbReference type="Proteomes" id="UP000094487">
    <property type="component" value="Unassembled WGS sequence"/>
</dbReference>
<gene>
    <name evidence="5" type="ORF">BFL28_13910</name>
</gene>
<dbReference type="AlphaFoldDB" id="A0A1E3LXE8"/>
<feature type="domain" description="AMP-binding enzyme C-terminal" evidence="4">
    <location>
        <begin position="392"/>
        <end position="470"/>
    </location>
</feature>
<dbReference type="InterPro" id="IPR045851">
    <property type="entry name" value="AMP-bd_C_sf"/>
</dbReference>
<dbReference type="Gene3D" id="3.30.300.30">
    <property type="match status" value="1"/>
</dbReference>
<sequence>MSDGQSPLTYAQLDARSHALAGQLRAAGIAEGDHVALLMPNCPAFLVAAWACHRSGLHYTPVNWHLSADEVRYIIEDSGAKLVLSSNAFEMLAHQSVVKADLWFCDAAGPSGFAPANGEPRDPVAYMAREGASMLYSSGTSGRPKGIKRMLSGEPFGTWSQSDAMMRDLYDYNAGTVFLCTAPLYHAAPLNFAMSAQRVGGQVVLMPAFDAEEALSAIEREGVTVAWLVPTMMTRMLRLPEARRAAADMDSLTHVVHAGAPCPVPVKRTMMEWLGPKLYEFYGATEGNGFTAIGPHEWLAHPGSVGRSDSVRIVGDDGAELPPMRDGLVYFVSSWNPFSYHNDPEKTAAAFDQRGWSTLGDIGHLDEDGYLYLTDRQSHMIISGGVNIYPQEIENLLVQHPSVEDAAVIGVPNPDFGEEVKAVVQLVPGVTAGVYTERQLIAWCRERIAHFKAPRSVDFVDSLPRMPTGKLLKRELIARYACR</sequence>
<dbReference type="Pfam" id="PF13193">
    <property type="entry name" value="AMP-binding_C"/>
    <property type="match status" value="1"/>
</dbReference>
<dbReference type="InterPro" id="IPR025110">
    <property type="entry name" value="AMP-bd_C"/>
</dbReference>
<dbReference type="SUPFAM" id="SSF56801">
    <property type="entry name" value="Acetyl-CoA synthetase-like"/>
    <property type="match status" value="1"/>
</dbReference>
<dbReference type="EMBL" id="MDDS01000014">
    <property type="protein sequence ID" value="ODP38467.1"/>
    <property type="molecule type" value="Genomic_DNA"/>
</dbReference>
<keyword evidence="2" id="KW-0436">Ligase</keyword>
<evidence type="ECO:0008006" key="7">
    <source>
        <dbReference type="Google" id="ProtNLM"/>
    </source>
</evidence>
<dbReference type="InterPro" id="IPR020845">
    <property type="entry name" value="AMP-binding_CS"/>
</dbReference>
<dbReference type="PROSITE" id="PS00455">
    <property type="entry name" value="AMP_BINDING"/>
    <property type="match status" value="1"/>
</dbReference>